<dbReference type="EC" id="1.2.7.1" evidence="3"/>
<sequence>MIRLKFYGLGGQGVVTAAKVLSAAVSIYEGKYAVTIPAYGHERRGAPVYTDVVVDNEPILLNCFVYEPDIVLVMDPSVREKNIDVGKGKHDGTVLVLNTKSEREASEYMEQYGFQKAYYTDAVDVALKWIRRPIPNGAMLGALSKTGLVSIESVMAALKETFGEKAGDKNANAAREAYERTCEM</sequence>
<name>A0A174PEZ3_9FIRM</name>
<dbReference type="InterPro" id="IPR051626">
    <property type="entry name" value="Oxidoreductase_gamma_subunit"/>
</dbReference>
<feature type="domain" description="Pyruvate/ketoisovalerate oxidoreductase catalytic" evidence="2">
    <location>
        <begin position="10"/>
        <end position="179"/>
    </location>
</feature>
<reference evidence="7" key="2">
    <citation type="submission" date="2017-04" db="EMBL/GenBank/DDBJ databases">
        <title>Function of individual gut microbiota members based on whole genome sequencing of pure cultures obtained from chicken caecum.</title>
        <authorList>
            <person name="Medvecky M."/>
            <person name="Cejkova D."/>
            <person name="Polansky O."/>
            <person name="Karasova D."/>
            <person name="Kubasova T."/>
            <person name="Cizek A."/>
            <person name="Rychlik I."/>
        </authorList>
    </citation>
    <scope>NUCLEOTIDE SEQUENCE [LARGE SCALE GENOMIC DNA]</scope>
    <source>
        <strain evidence="7">An175</strain>
    </source>
</reference>
<dbReference type="InterPro" id="IPR019752">
    <property type="entry name" value="Pyrv/ketoisovalerate_OxRed_cat"/>
</dbReference>
<accession>A0A174PEZ3</accession>
<dbReference type="GeneID" id="72465263"/>
<keyword evidence="3" id="KW-0670">Pyruvate</keyword>
<dbReference type="Pfam" id="PF01558">
    <property type="entry name" value="POR"/>
    <property type="match status" value="1"/>
</dbReference>
<dbReference type="GO" id="GO:0019164">
    <property type="term" value="F:pyruvate synthase activity"/>
    <property type="evidence" value="ECO:0007669"/>
    <property type="project" value="UniProtKB-EC"/>
</dbReference>
<dbReference type="RefSeq" id="WP_024730287.1">
    <property type="nucleotide sequence ID" value="NZ_CABIWA010000009.1"/>
</dbReference>
<dbReference type="PANTHER" id="PTHR43366">
    <property type="entry name" value="PYRUVATE SYNTHASE SUBUNIT PORC"/>
    <property type="match status" value="1"/>
</dbReference>
<evidence type="ECO:0000313" key="5">
    <source>
        <dbReference type="EMBL" id="RGE69970.1"/>
    </source>
</evidence>
<dbReference type="Proteomes" id="UP000196386">
    <property type="component" value="Unassembled WGS sequence"/>
</dbReference>
<evidence type="ECO:0000256" key="1">
    <source>
        <dbReference type="ARBA" id="ARBA00023002"/>
    </source>
</evidence>
<proteinExistence type="predicted"/>
<dbReference type="SUPFAM" id="SSF53323">
    <property type="entry name" value="Pyruvate-ferredoxin oxidoreductase, PFOR, domain III"/>
    <property type="match status" value="1"/>
</dbReference>
<evidence type="ECO:0000259" key="2">
    <source>
        <dbReference type="Pfam" id="PF01558"/>
    </source>
</evidence>
<reference evidence="4" key="3">
    <citation type="journal article" date="2018" name="BMC Genomics">
        <title>Whole genome sequencing and function prediction of 133 gut anaerobes isolated from chicken caecum in pure cultures.</title>
        <authorList>
            <person name="Medvecky M."/>
            <person name="Cejkova D."/>
            <person name="Polansky O."/>
            <person name="Karasova D."/>
            <person name="Kubasova T."/>
            <person name="Cizek A."/>
            <person name="Rychlik I."/>
        </authorList>
    </citation>
    <scope>NUCLEOTIDE SEQUENCE</scope>
    <source>
        <strain evidence="4">An175</strain>
    </source>
</reference>
<keyword evidence="1 3" id="KW-0560">Oxidoreductase</keyword>
<dbReference type="NCBIfam" id="TIGR02175">
    <property type="entry name" value="PorC_KorC"/>
    <property type="match status" value="1"/>
</dbReference>
<dbReference type="PANTHER" id="PTHR43366:SF1">
    <property type="entry name" value="PYRUVATE SYNTHASE SUBUNIT PORC"/>
    <property type="match status" value="1"/>
</dbReference>
<dbReference type="EMBL" id="QVME01000001">
    <property type="protein sequence ID" value="RGE69970.1"/>
    <property type="molecule type" value="Genomic_DNA"/>
</dbReference>
<gene>
    <name evidence="3" type="primary">porC_1</name>
    <name evidence="4" type="ORF">B5F11_03390</name>
    <name evidence="5" type="ORF">DXC40_02600</name>
    <name evidence="3" type="ORF">ERS852551_01304</name>
</gene>
<dbReference type="Proteomes" id="UP000260828">
    <property type="component" value="Unassembled WGS sequence"/>
</dbReference>
<reference evidence="3 6" key="1">
    <citation type="submission" date="2015-09" db="EMBL/GenBank/DDBJ databases">
        <authorList>
            <consortium name="Pathogen Informatics"/>
        </authorList>
    </citation>
    <scope>NUCLEOTIDE SEQUENCE [LARGE SCALE GENOMIC DNA]</scope>
    <source>
        <strain evidence="3 6">2789STDY5834939</strain>
    </source>
</reference>
<dbReference type="InterPro" id="IPR011894">
    <property type="entry name" value="PorC_KorC"/>
</dbReference>
<evidence type="ECO:0000313" key="3">
    <source>
        <dbReference type="EMBL" id="CUP59562.1"/>
    </source>
</evidence>
<evidence type="ECO:0000313" key="4">
    <source>
        <dbReference type="EMBL" id="OUP71121.1"/>
    </source>
</evidence>
<dbReference type="InterPro" id="IPR002869">
    <property type="entry name" value="Pyrv_flavodox_OxRed_cen"/>
</dbReference>
<evidence type="ECO:0000313" key="8">
    <source>
        <dbReference type="Proteomes" id="UP000260828"/>
    </source>
</evidence>
<evidence type="ECO:0000313" key="6">
    <source>
        <dbReference type="Proteomes" id="UP000095765"/>
    </source>
</evidence>
<evidence type="ECO:0000313" key="7">
    <source>
        <dbReference type="Proteomes" id="UP000196386"/>
    </source>
</evidence>
<protein>
    <submittedName>
        <fullName evidence="4">Pyruvate ferredoxin oxidoreductase</fullName>
    </submittedName>
    <submittedName>
        <fullName evidence="3">Pyruvate synthase subunit porC</fullName>
        <ecNumber evidence="3">1.2.7.1</ecNumber>
    </submittedName>
</protein>
<dbReference type="Proteomes" id="UP000095765">
    <property type="component" value="Unassembled WGS sequence"/>
</dbReference>
<dbReference type="EMBL" id="CZBE01000007">
    <property type="protein sequence ID" value="CUP59562.1"/>
    <property type="molecule type" value="Genomic_DNA"/>
</dbReference>
<dbReference type="EMBL" id="NFKP01000002">
    <property type="protein sequence ID" value="OUP71121.1"/>
    <property type="molecule type" value="Genomic_DNA"/>
</dbReference>
<dbReference type="OrthoDB" id="9794954at2"/>
<dbReference type="AlphaFoldDB" id="A0A174PEZ3"/>
<reference evidence="5 8" key="4">
    <citation type="submission" date="2018-08" db="EMBL/GenBank/DDBJ databases">
        <title>A genome reference for cultivated species of the human gut microbiota.</title>
        <authorList>
            <person name="Zou Y."/>
            <person name="Xue W."/>
            <person name="Luo G."/>
        </authorList>
    </citation>
    <scope>NUCLEOTIDE SEQUENCE [LARGE SCALE GENOMIC DNA]</scope>
    <source>
        <strain evidence="5 8">TF05-12AC</strain>
    </source>
</reference>
<dbReference type="Gene3D" id="3.40.920.10">
    <property type="entry name" value="Pyruvate-ferredoxin oxidoreductase, PFOR, domain III"/>
    <property type="match status" value="1"/>
</dbReference>
<organism evidence="3 6">
    <name type="scientific">Anaerotruncus colihominis</name>
    <dbReference type="NCBI Taxonomy" id="169435"/>
    <lineage>
        <taxon>Bacteria</taxon>
        <taxon>Bacillati</taxon>
        <taxon>Bacillota</taxon>
        <taxon>Clostridia</taxon>
        <taxon>Eubacteriales</taxon>
        <taxon>Oscillospiraceae</taxon>
        <taxon>Anaerotruncus</taxon>
    </lineage>
</organism>